<feature type="compositionally biased region" description="Polar residues" evidence="1">
    <location>
        <begin position="118"/>
        <end position="135"/>
    </location>
</feature>
<organism evidence="2 3">
    <name type="scientific">Marasmius crinis-equi</name>
    <dbReference type="NCBI Taxonomy" id="585013"/>
    <lineage>
        <taxon>Eukaryota</taxon>
        <taxon>Fungi</taxon>
        <taxon>Dikarya</taxon>
        <taxon>Basidiomycota</taxon>
        <taxon>Agaricomycotina</taxon>
        <taxon>Agaricomycetes</taxon>
        <taxon>Agaricomycetidae</taxon>
        <taxon>Agaricales</taxon>
        <taxon>Marasmiineae</taxon>
        <taxon>Marasmiaceae</taxon>
        <taxon>Marasmius</taxon>
    </lineage>
</organism>
<feature type="compositionally biased region" description="Polar residues" evidence="1">
    <location>
        <begin position="1"/>
        <end position="20"/>
    </location>
</feature>
<evidence type="ECO:0000256" key="1">
    <source>
        <dbReference type="SAM" id="MobiDB-lite"/>
    </source>
</evidence>
<proteinExistence type="predicted"/>
<reference evidence="2 3" key="1">
    <citation type="submission" date="2024-02" db="EMBL/GenBank/DDBJ databases">
        <title>A draft genome for the cacao thread blight pathogen Marasmius crinis-equi.</title>
        <authorList>
            <person name="Cohen S.P."/>
            <person name="Baruah I.K."/>
            <person name="Amoako-Attah I."/>
            <person name="Bukari Y."/>
            <person name="Meinhardt L.W."/>
            <person name="Bailey B.A."/>
        </authorList>
    </citation>
    <scope>NUCLEOTIDE SEQUENCE [LARGE SCALE GENOMIC DNA]</scope>
    <source>
        <strain evidence="2 3">GH-76</strain>
    </source>
</reference>
<feature type="region of interest" description="Disordered" evidence="1">
    <location>
        <begin position="249"/>
        <end position="286"/>
    </location>
</feature>
<sequence length="694" mass="75270">MGFRSSIRQSVQRYVQSLSARRNRKIIPSSSLPPPTTTPGTPLSPIAEESPRLQPEGGLAPEAHVAYDEVTTPSSHAERPSPRSVDDQNNRSDRPTSPVTENPIVVDNRTTDNDATIPHSQPTAESTADSIDNTSHSLPTSSGLYAHQYTPLGISKCFIVPAGRDDYLVRIMRIVHLGDVAYARPGEIKFSAPNSSYSPTIGHCVLLQCGWQQYLARVLLKISADDSPNENLFRATDPHVERSLSRILDAASPSPSPPRQLPQNQRSRHTVTVVAPGESDTTVGSPYTPAFSEIGLLRTPANHIVEVRERTQSPESFSDASVAGPVPSPADANPQAKEESRRPDHASQNGDLASNKGEEQHVQEPTRPRSEPDTTVASHYTPAFSKTGLLRTAANHITEVRERPQSPESLSDASVDGPAPFPANANPSANEESRGPGNTNQNVDLLAAQGQEHEQEPAQTPEEEYDSPIDERMASSLEGLHDLHRFESPYVLSRGSSAWNTPMQMPMTPPLAHMQNRPTFSPVETHIRRPLSPPIDRPAAHPFVRSPLGYVRPRTADNQEESPLPSGFVRQDGVFYGLPYAEHDPNPDIPGSPGPIVLYPSSNGSWYYTDRVTGYPRAVAFANDTVVIAGDGQKGSSSQPQPQPHPSNMRRRVRHSATVPLPPTSSAESSPLVHGQAASSRRNHMPSAVAETGG</sequence>
<feature type="region of interest" description="Disordered" evidence="1">
    <location>
        <begin position="630"/>
        <end position="694"/>
    </location>
</feature>
<protein>
    <submittedName>
        <fullName evidence="2">Uncharacterized protein</fullName>
    </submittedName>
</protein>
<accession>A0ABR3FK89</accession>
<comment type="caution">
    <text evidence="2">The sequence shown here is derived from an EMBL/GenBank/DDBJ whole genome shotgun (WGS) entry which is preliminary data.</text>
</comment>
<feature type="compositionally biased region" description="Basic and acidic residues" evidence="1">
    <location>
        <begin position="356"/>
        <end position="372"/>
    </location>
</feature>
<dbReference type="Proteomes" id="UP001465976">
    <property type="component" value="Unassembled WGS sequence"/>
</dbReference>
<feature type="region of interest" description="Disordered" evidence="1">
    <location>
        <begin position="310"/>
        <end position="475"/>
    </location>
</feature>
<feature type="region of interest" description="Disordered" evidence="1">
    <location>
        <begin position="1"/>
        <end position="135"/>
    </location>
</feature>
<feature type="compositionally biased region" description="Basic and acidic residues" evidence="1">
    <location>
        <begin position="336"/>
        <end position="345"/>
    </location>
</feature>
<feature type="compositionally biased region" description="Basic and acidic residues" evidence="1">
    <location>
        <begin position="76"/>
        <end position="94"/>
    </location>
</feature>
<dbReference type="EMBL" id="JBAHYK010000279">
    <property type="protein sequence ID" value="KAL0575726.1"/>
    <property type="molecule type" value="Genomic_DNA"/>
</dbReference>
<gene>
    <name evidence="2" type="ORF">V5O48_006239</name>
</gene>
<evidence type="ECO:0000313" key="2">
    <source>
        <dbReference type="EMBL" id="KAL0575726.1"/>
    </source>
</evidence>
<keyword evidence="3" id="KW-1185">Reference proteome</keyword>
<name>A0ABR3FK89_9AGAR</name>
<evidence type="ECO:0000313" key="3">
    <source>
        <dbReference type="Proteomes" id="UP001465976"/>
    </source>
</evidence>